<sequence length="277" mass="29119">MANGFKGVAALAASLTAATVALGGCGVLDAATYHEDRKYELTGGLKALNVRLEEADVEIIGTDGDEVSVHEHLSWTEKLKPEPYHRREGDALVLGYRCPDVVSIGLSRCAVRYRIQVPRAMAATVRTGSGDIRVRGLAGALRAEVSSGDIVATDLRGGPVDASADSGDITVSGAGAVQARTDSGGIDLRDLRGDRARAEADSGTVRVVFAADRPPNLVQATSRSGRVIIKVPADVPYALLYQERMGDPRITDITIDPNSPRRISARADSGSIDISAS</sequence>
<proteinExistence type="predicted"/>
<keyword evidence="4" id="KW-1185">Reference proteome</keyword>
<evidence type="ECO:0000313" key="3">
    <source>
        <dbReference type="EMBL" id="ACY99441.1"/>
    </source>
</evidence>
<evidence type="ECO:0000313" key="4">
    <source>
        <dbReference type="Proteomes" id="UP000001918"/>
    </source>
</evidence>
<dbReference type="STRING" id="471852.Tcur_3912"/>
<accession>D1AE15</accession>
<gene>
    <name evidence="3" type="ordered locus">Tcur_3912</name>
</gene>
<dbReference type="HOGENOM" id="CLU_076844_0_0_11"/>
<name>D1AE15_THECD</name>
<organism evidence="3 4">
    <name type="scientific">Thermomonospora curvata (strain ATCC 19995 / DSM 43183 / JCM 3096 / KCTC 9072 / NBRC 15933 / NCIMB 10081 / Henssen B9)</name>
    <dbReference type="NCBI Taxonomy" id="471852"/>
    <lineage>
        <taxon>Bacteria</taxon>
        <taxon>Bacillati</taxon>
        <taxon>Actinomycetota</taxon>
        <taxon>Actinomycetes</taxon>
        <taxon>Streptosporangiales</taxon>
        <taxon>Thermomonosporaceae</taxon>
        <taxon>Thermomonospora</taxon>
    </lineage>
</organism>
<feature type="chain" id="PRO_5039484458" description="DUF4097 domain-containing protein" evidence="1">
    <location>
        <begin position="24"/>
        <end position="277"/>
    </location>
</feature>
<protein>
    <recommendedName>
        <fullName evidence="2">DUF4097 domain-containing protein</fullName>
    </recommendedName>
</protein>
<dbReference type="AlphaFoldDB" id="D1AE15"/>
<feature type="domain" description="DUF4097" evidence="2">
    <location>
        <begin position="46"/>
        <end position="267"/>
    </location>
</feature>
<dbReference type="EMBL" id="CP001738">
    <property type="protein sequence ID" value="ACY99441.1"/>
    <property type="molecule type" value="Genomic_DNA"/>
</dbReference>
<dbReference type="KEGG" id="tcu:Tcur_3912"/>
<dbReference type="Pfam" id="PF13349">
    <property type="entry name" value="DUF4097"/>
    <property type="match status" value="1"/>
</dbReference>
<dbReference type="InterPro" id="IPR025164">
    <property type="entry name" value="Toastrack_DUF4097"/>
</dbReference>
<reference evidence="3 4" key="1">
    <citation type="journal article" date="2011" name="Stand. Genomic Sci.">
        <title>Complete genome sequence of Thermomonospora curvata type strain (B9).</title>
        <authorList>
            <person name="Chertkov O."/>
            <person name="Sikorski J."/>
            <person name="Nolan M."/>
            <person name="Lapidus A."/>
            <person name="Lucas S."/>
            <person name="Del Rio T.G."/>
            <person name="Tice H."/>
            <person name="Cheng J.F."/>
            <person name="Goodwin L."/>
            <person name="Pitluck S."/>
            <person name="Liolios K."/>
            <person name="Ivanova N."/>
            <person name="Mavromatis K."/>
            <person name="Mikhailova N."/>
            <person name="Ovchinnikova G."/>
            <person name="Pati A."/>
            <person name="Chen A."/>
            <person name="Palaniappan K."/>
            <person name="Djao O.D."/>
            <person name="Land M."/>
            <person name="Hauser L."/>
            <person name="Chang Y.J."/>
            <person name="Jeffries C.D."/>
            <person name="Brettin T."/>
            <person name="Han C."/>
            <person name="Detter J.C."/>
            <person name="Rohde M."/>
            <person name="Goker M."/>
            <person name="Woyke T."/>
            <person name="Bristow J."/>
            <person name="Eisen J.A."/>
            <person name="Markowitz V."/>
            <person name="Hugenholtz P."/>
            <person name="Klenk H.P."/>
            <person name="Kyrpides N.C."/>
        </authorList>
    </citation>
    <scope>NUCLEOTIDE SEQUENCE [LARGE SCALE GENOMIC DNA]</scope>
    <source>
        <strain evidence="4">ATCC 19995 / DSM 43183 / JCM 3096 / KCTC 9072 / NBRC 15933 / NCIMB 10081 / Henssen B9</strain>
    </source>
</reference>
<dbReference type="Gene3D" id="2.160.20.120">
    <property type="match status" value="1"/>
</dbReference>
<dbReference type="RefSeq" id="WP_012854225.1">
    <property type="nucleotide sequence ID" value="NC_013510.1"/>
</dbReference>
<dbReference type="eggNOG" id="COG3595">
    <property type="taxonomic scope" value="Bacteria"/>
</dbReference>
<feature type="signal peptide" evidence="1">
    <location>
        <begin position="1"/>
        <end position="23"/>
    </location>
</feature>
<dbReference type="PROSITE" id="PS51257">
    <property type="entry name" value="PROKAR_LIPOPROTEIN"/>
    <property type="match status" value="1"/>
</dbReference>
<evidence type="ECO:0000256" key="1">
    <source>
        <dbReference type="SAM" id="SignalP"/>
    </source>
</evidence>
<dbReference type="OrthoDB" id="4456952at2"/>
<keyword evidence="1" id="KW-0732">Signal</keyword>
<dbReference type="Proteomes" id="UP000001918">
    <property type="component" value="Chromosome"/>
</dbReference>
<evidence type="ECO:0000259" key="2">
    <source>
        <dbReference type="Pfam" id="PF13349"/>
    </source>
</evidence>